<reference evidence="7" key="1">
    <citation type="submission" date="2021-01" db="EMBL/GenBank/DDBJ databases">
        <authorList>
            <consortium name="Genoscope - CEA"/>
            <person name="William W."/>
        </authorList>
    </citation>
    <scope>NUCLEOTIDE SEQUENCE</scope>
</reference>
<evidence type="ECO:0000313" key="8">
    <source>
        <dbReference type="Proteomes" id="UP000683925"/>
    </source>
</evidence>
<keyword evidence="4" id="KW-0812">Transmembrane</keyword>
<dbReference type="Pfam" id="PF00072">
    <property type="entry name" value="Response_reg"/>
    <property type="match status" value="1"/>
</dbReference>
<feature type="transmembrane region" description="Helical" evidence="4">
    <location>
        <begin position="39"/>
        <end position="57"/>
    </location>
</feature>
<dbReference type="GO" id="GO:0000155">
    <property type="term" value="F:phosphorelay sensor kinase activity"/>
    <property type="evidence" value="ECO:0007669"/>
    <property type="project" value="InterPro"/>
</dbReference>
<evidence type="ECO:0000256" key="3">
    <source>
        <dbReference type="SAM" id="MobiDB-lite"/>
    </source>
</evidence>
<keyword evidence="8" id="KW-1185">Reference proteome</keyword>
<feature type="domain" description="Histidine kinase" evidence="5">
    <location>
        <begin position="479"/>
        <end position="718"/>
    </location>
</feature>
<evidence type="ECO:0000256" key="4">
    <source>
        <dbReference type="SAM" id="Phobius"/>
    </source>
</evidence>
<dbReference type="EMBL" id="CAJJDP010000059">
    <property type="protein sequence ID" value="CAD8172449.1"/>
    <property type="molecule type" value="Genomic_DNA"/>
</dbReference>
<keyword evidence="4" id="KW-1133">Transmembrane helix</keyword>
<accession>A0A8S1V8Z4</accession>
<dbReference type="InterPro" id="IPR005467">
    <property type="entry name" value="His_kinase_dom"/>
</dbReference>
<evidence type="ECO:0000313" key="7">
    <source>
        <dbReference type="EMBL" id="CAD8172449.1"/>
    </source>
</evidence>
<dbReference type="PANTHER" id="PTHR43719:SF28">
    <property type="entry name" value="PEROXIDE STRESS-ACTIVATED HISTIDINE KINASE MAK1-RELATED"/>
    <property type="match status" value="1"/>
</dbReference>
<name>A0A8S1V8Z4_PAROT</name>
<dbReference type="CDD" id="cd17546">
    <property type="entry name" value="REC_hyHK_CKI1_RcsC-like"/>
    <property type="match status" value="1"/>
</dbReference>
<organism evidence="7 8">
    <name type="scientific">Paramecium octaurelia</name>
    <dbReference type="NCBI Taxonomy" id="43137"/>
    <lineage>
        <taxon>Eukaryota</taxon>
        <taxon>Sar</taxon>
        <taxon>Alveolata</taxon>
        <taxon>Ciliophora</taxon>
        <taxon>Intramacronucleata</taxon>
        <taxon>Oligohymenophorea</taxon>
        <taxon>Peniculida</taxon>
        <taxon>Parameciidae</taxon>
        <taxon>Paramecium</taxon>
    </lineage>
</organism>
<feature type="transmembrane region" description="Helical" evidence="4">
    <location>
        <begin position="69"/>
        <end position="88"/>
    </location>
</feature>
<evidence type="ECO:0000256" key="2">
    <source>
        <dbReference type="PROSITE-ProRule" id="PRU00169"/>
    </source>
</evidence>
<sequence length="899" mass="104617">MKEPQKNSILKLWPHYQKILKSSKYSQWKQNDLICKRSMFYHTAIAFSAFYVLIRLIVEIIRIENMVSIFQLTLFIVLEIIITCIYTFCKKIQFYFLAQYCLISVYILITVQNEEINKIYIFLYLILVNSHSNLIIKIFLYLYFIFTVIFFYKFEPLEICLICSTAFIHNYQLESHFIANYIKQLKLLSIIEQMPSAVCILDQNTKQITYSNQLFEKLAQTLQVTDELAQSINNQSKEQQQIDFIRNLNLEEIKNDGFQISDFIPQINDEGITDDQYKIINVDFKRQPSQNTLQNVSFMCPNSASLKKKSKDIFSDINTNDYLLNSSRKSYVTTIHLQIQISHQPKSFILSAKTKRRKKSSNNMNLSKQSSRNLGQISKAQEIQNSIYCENLKLSPNHTETINHNLVEHSEQYKFIHDGFGQQSCTNHKVRLMVNLIQINDVLNEKQDYQIYCINELSPLLLQYTVKKLEQAKKTIMRSLSHELRTSLNAVNGYISEAYERIDNIQQLNKNLELSLKYITLMQLKLQDFFDYRDILEDQFELKIEKFDLNCAINFCVDLIKVQCYEKKLNLNLELPSETIIAIGDKNRFQQVLINLLTNGIKFTSQGGITIQVSKDFQLDSISCIEEVKEIKQQQLVQIRIIDSGIGMKEELKGILNKKFLSVDDDPKISKDSVGIGLGLSVCQYIIKAMGPQGLNSLFLESIIGGGSQFYFFLNYDAIMKYHNDEEDIPESENKELTQVRLSPTKRSLLKRNATYPNTACNSNDILIVDDEHFNLDILANIIRNLNSHHKKYEITMAFNGYQALEKIQQKRIQNCCCLGFRAILMDINMPVMNGWDCVKQIRIFEDQYQVQRKIPIIAITGYGGKKDLEKCLKQGFDCVSTKPTNKQKILKIFQDYNI</sequence>
<comment type="caution">
    <text evidence="7">The sequence shown here is derived from an EMBL/GenBank/DDBJ whole genome shotgun (WGS) entry which is preliminary data.</text>
</comment>
<keyword evidence="1 2" id="KW-0597">Phosphoprotein</keyword>
<dbReference type="OrthoDB" id="287671at2759"/>
<dbReference type="InterPro" id="IPR001789">
    <property type="entry name" value="Sig_transdc_resp-reg_receiver"/>
</dbReference>
<feature type="modified residue" description="4-aspartylphosphate" evidence="2">
    <location>
        <position position="827"/>
    </location>
</feature>
<dbReference type="Pfam" id="PF02518">
    <property type="entry name" value="HATPase_c"/>
    <property type="match status" value="1"/>
</dbReference>
<dbReference type="Proteomes" id="UP000683925">
    <property type="component" value="Unassembled WGS sequence"/>
</dbReference>
<proteinExistence type="predicted"/>
<protein>
    <submittedName>
        <fullName evidence="7">Uncharacterized protein</fullName>
    </submittedName>
</protein>
<dbReference type="OMA" id="YEITMAF"/>
<dbReference type="CDD" id="cd00082">
    <property type="entry name" value="HisKA"/>
    <property type="match status" value="1"/>
</dbReference>
<evidence type="ECO:0000256" key="1">
    <source>
        <dbReference type="ARBA" id="ARBA00022553"/>
    </source>
</evidence>
<feature type="domain" description="Response regulatory" evidence="6">
    <location>
        <begin position="765"/>
        <end position="898"/>
    </location>
</feature>
<keyword evidence="4" id="KW-0472">Membrane</keyword>
<gene>
    <name evidence="7" type="ORF">POCTA_138.1.T0600120</name>
</gene>
<dbReference type="PANTHER" id="PTHR43719">
    <property type="entry name" value="TWO-COMPONENT HISTIDINE KINASE"/>
    <property type="match status" value="1"/>
</dbReference>
<dbReference type="InterPro" id="IPR050956">
    <property type="entry name" value="2C_system_His_kinase"/>
</dbReference>
<feature type="compositionally biased region" description="Polar residues" evidence="3">
    <location>
        <begin position="361"/>
        <end position="375"/>
    </location>
</feature>
<dbReference type="PROSITE" id="PS50109">
    <property type="entry name" value="HIS_KIN"/>
    <property type="match status" value="1"/>
</dbReference>
<dbReference type="PROSITE" id="PS50110">
    <property type="entry name" value="RESPONSE_REGULATORY"/>
    <property type="match status" value="1"/>
</dbReference>
<evidence type="ECO:0000259" key="6">
    <source>
        <dbReference type="PROSITE" id="PS50110"/>
    </source>
</evidence>
<feature type="transmembrane region" description="Helical" evidence="4">
    <location>
        <begin position="94"/>
        <end position="113"/>
    </location>
</feature>
<dbReference type="AlphaFoldDB" id="A0A8S1V8Z4"/>
<dbReference type="InterPro" id="IPR003661">
    <property type="entry name" value="HisK_dim/P_dom"/>
</dbReference>
<dbReference type="SMART" id="SM00448">
    <property type="entry name" value="REC"/>
    <property type="match status" value="1"/>
</dbReference>
<dbReference type="InterPro" id="IPR003594">
    <property type="entry name" value="HATPase_dom"/>
</dbReference>
<feature type="region of interest" description="Disordered" evidence="3">
    <location>
        <begin position="353"/>
        <end position="375"/>
    </location>
</feature>
<dbReference type="SMART" id="SM00387">
    <property type="entry name" value="HATPase_c"/>
    <property type="match status" value="1"/>
</dbReference>
<evidence type="ECO:0000259" key="5">
    <source>
        <dbReference type="PROSITE" id="PS50109"/>
    </source>
</evidence>